<evidence type="ECO:0000313" key="2">
    <source>
        <dbReference type="EMBL" id="CAB4959552.1"/>
    </source>
</evidence>
<feature type="compositionally biased region" description="Acidic residues" evidence="1">
    <location>
        <begin position="12"/>
        <end position="26"/>
    </location>
</feature>
<accession>A0A6J7KYD7</accession>
<dbReference type="AlphaFoldDB" id="A0A6J7KYD7"/>
<proteinExistence type="predicted"/>
<gene>
    <name evidence="2" type="ORF">UFOPK3733_02361</name>
</gene>
<feature type="region of interest" description="Disordered" evidence="1">
    <location>
        <begin position="1"/>
        <end position="47"/>
    </location>
</feature>
<dbReference type="EMBL" id="CAFBNC010000209">
    <property type="protein sequence ID" value="CAB4959552.1"/>
    <property type="molecule type" value="Genomic_DNA"/>
</dbReference>
<name>A0A6J7KYD7_9ZZZZ</name>
<sequence length="63" mass="6842">MVNFVVFPVQESGDEEPGDDEEDVDADPATVESCDSDMGENHKKNSESTEALNIFSVLHSRAA</sequence>
<protein>
    <submittedName>
        <fullName evidence="2">Unannotated protein</fullName>
    </submittedName>
</protein>
<evidence type="ECO:0000256" key="1">
    <source>
        <dbReference type="SAM" id="MobiDB-lite"/>
    </source>
</evidence>
<organism evidence="2">
    <name type="scientific">freshwater metagenome</name>
    <dbReference type="NCBI Taxonomy" id="449393"/>
    <lineage>
        <taxon>unclassified sequences</taxon>
        <taxon>metagenomes</taxon>
        <taxon>ecological metagenomes</taxon>
    </lineage>
</organism>
<reference evidence="2" key="1">
    <citation type="submission" date="2020-05" db="EMBL/GenBank/DDBJ databases">
        <authorList>
            <person name="Chiriac C."/>
            <person name="Salcher M."/>
            <person name="Ghai R."/>
            <person name="Kavagutti S V."/>
        </authorList>
    </citation>
    <scope>NUCLEOTIDE SEQUENCE</scope>
</reference>